<dbReference type="InterPro" id="IPR043128">
    <property type="entry name" value="Rev_trsase/Diguanyl_cyclase"/>
</dbReference>
<dbReference type="AlphaFoldDB" id="A0A392LYA6"/>
<dbReference type="EMBL" id="LXQA010000507">
    <property type="protein sequence ID" value="MCH79929.1"/>
    <property type="molecule type" value="Genomic_DNA"/>
</dbReference>
<dbReference type="InterPro" id="IPR005162">
    <property type="entry name" value="Retrotrans_gag_dom"/>
</dbReference>
<protein>
    <recommendedName>
        <fullName evidence="3">Reverse transcriptase domain-containing protein</fullName>
    </recommendedName>
</protein>
<sequence>MDSQPLAQHLWDTQVLEAIKVPHLPSFDGKTDPLEHLMAVGTQTAIINAPEHLKCKLLAGTFKDAALRWYMNLPKNSIESYADFHKKFIHQFAGSRHVKVTSTSLFSIRQSHAESLRSYLAKFSEATIKVSNPNQEMFVAAFHNGLRAGHFNESLAQKPALSMQEINKRAECYIKGEESNAKKRQRDAREKEYVSRTGRAPDHQRQKYGSQQEESWQRRHGKPYYQSPRREFRNYPADREYTPLNTSKVYVLREIFANGLANLPPKGNGNVQMGHNDNAWCAYHRCRGHSTEKCFRLRDLIEELIKSGHLRKFIEDAAQGRVVVPKVEANQVQQESDTFAEPFQKHTSSDNRLHPPSRIWRLQQKTVKNSADIMYWEAFKAMQLAKEQLQPYVGTLVGFSGEQVDVMGYASLLTTFGDRDNAKTIKVRYLVVKTPFTSYNIIIGRPAFNALGAVMSTLYLTIKYPLDNGGVGTVRGDQLLAKRCYESSLKIKHKASNPSPVPKEKQIPRQGGINMIENADMDPRKEFQDRRVSPIEELEQVQIGEQPHQTTSLGTALSLQEREKIIKILKDNVDLFAWKPSDMPGIDESAITHKLSISPSIKLVSQRKRKVGEERRVAISEEVAKLKEVGFIEEIKYPSWLANVVMVKKANRKWRMCVDFTDLNKACPKDPYMLPNIDRLIDGASGCKMLSFMDAYSGYNQIKMNPMDAPHTAFMSNTSNYFYNVMPFGLKNAGATYQRLMDRVFSEQIGKNLEVYIDDMVVKTAEEGQHDQDLADILKSVRKYNMRLNPAKCSFGVQAGKFLGFMITNRGIEVNPEKCQAIIDMRSPTSVKEVQQLTGRIAALSRFLSCAGEKAFHFFTSLKKNERFSWTPQCEEAFKQLKEFLASPPILTRPIPSNTLYLYLAVSDRALSSALVQEVDGEEKPIYFVSRTLRGAETRYQRIEILSLAVVVTARKLRQYFQSHKVMVRTYYPIKNVLRKPDLAGRMVAWSIELSEFDITFSPRGAIKSQTLADFVLEMSAPPMMEKTSPWTLSVDEASNIRGSGAGVVLEGPDGVMIEQSLRFAFKASNNQA</sequence>
<dbReference type="InterPro" id="IPR043502">
    <property type="entry name" value="DNA/RNA_pol_sf"/>
</dbReference>
<evidence type="ECO:0000259" key="3">
    <source>
        <dbReference type="PROSITE" id="PS50878"/>
    </source>
</evidence>
<dbReference type="InterPro" id="IPR000477">
    <property type="entry name" value="RT_dom"/>
</dbReference>
<dbReference type="Pfam" id="PF00078">
    <property type="entry name" value="RVT_1"/>
    <property type="match status" value="1"/>
</dbReference>
<dbReference type="InterPro" id="IPR050951">
    <property type="entry name" value="Retrovirus_Pol_polyprotein"/>
</dbReference>
<evidence type="ECO:0000256" key="2">
    <source>
        <dbReference type="SAM" id="MobiDB-lite"/>
    </source>
</evidence>
<feature type="compositionally biased region" description="Basic and acidic residues" evidence="2">
    <location>
        <begin position="177"/>
        <end position="205"/>
    </location>
</feature>
<keyword evidence="5" id="KW-1185">Reference proteome</keyword>
<accession>A0A392LYA6</accession>
<proteinExistence type="predicted"/>
<dbReference type="Gene3D" id="3.30.70.270">
    <property type="match status" value="2"/>
</dbReference>
<reference evidence="4 5" key="1">
    <citation type="journal article" date="2018" name="Front. Plant Sci.">
        <title>Red Clover (Trifolium pratense) and Zigzag Clover (T. medium) - A Picture of Genomic Similarities and Differences.</title>
        <authorList>
            <person name="Dluhosova J."/>
            <person name="Istvanek J."/>
            <person name="Nedelnik J."/>
            <person name="Repkova J."/>
        </authorList>
    </citation>
    <scope>NUCLEOTIDE SEQUENCE [LARGE SCALE GENOMIC DNA]</scope>
    <source>
        <strain evidence="5">cv. 10/8</strain>
        <tissue evidence="4">Leaf</tissue>
    </source>
</reference>
<feature type="domain" description="Reverse transcriptase" evidence="3">
    <location>
        <begin position="628"/>
        <end position="807"/>
    </location>
</feature>
<dbReference type="PROSITE" id="PS50878">
    <property type="entry name" value="RT_POL"/>
    <property type="match status" value="1"/>
</dbReference>
<dbReference type="Gene3D" id="3.10.10.10">
    <property type="entry name" value="HIV Type 1 Reverse Transcriptase, subunit A, domain 1"/>
    <property type="match status" value="1"/>
</dbReference>
<dbReference type="SUPFAM" id="SSF56672">
    <property type="entry name" value="DNA/RNA polymerases"/>
    <property type="match status" value="1"/>
</dbReference>
<feature type="compositionally biased region" description="Basic and acidic residues" evidence="2">
    <location>
        <begin position="228"/>
        <end position="238"/>
    </location>
</feature>
<organism evidence="4 5">
    <name type="scientific">Trifolium medium</name>
    <dbReference type="NCBI Taxonomy" id="97028"/>
    <lineage>
        <taxon>Eukaryota</taxon>
        <taxon>Viridiplantae</taxon>
        <taxon>Streptophyta</taxon>
        <taxon>Embryophyta</taxon>
        <taxon>Tracheophyta</taxon>
        <taxon>Spermatophyta</taxon>
        <taxon>Magnoliopsida</taxon>
        <taxon>eudicotyledons</taxon>
        <taxon>Gunneridae</taxon>
        <taxon>Pentapetalae</taxon>
        <taxon>rosids</taxon>
        <taxon>fabids</taxon>
        <taxon>Fabales</taxon>
        <taxon>Fabaceae</taxon>
        <taxon>Papilionoideae</taxon>
        <taxon>50 kb inversion clade</taxon>
        <taxon>NPAAA clade</taxon>
        <taxon>Hologalegina</taxon>
        <taxon>IRL clade</taxon>
        <taxon>Trifolieae</taxon>
        <taxon>Trifolium</taxon>
    </lineage>
</organism>
<dbReference type="InterPro" id="IPR041577">
    <property type="entry name" value="RT_RNaseH_2"/>
</dbReference>
<evidence type="ECO:0000313" key="5">
    <source>
        <dbReference type="Proteomes" id="UP000265520"/>
    </source>
</evidence>
<dbReference type="Proteomes" id="UP000265520">
    <property type="component" value="Unassembled WGS sequence"/>
</dbReference>
<gene>
    <name evidence="4" type="ORF">A2U01_0000691</name>
</gene>
<evidence type="ECO:0000256" key="1">
    <source>
        <dbReference type="ARBA" id="ARBA00023268"/>
    </source>
</evidence>
<dbReference type="PANTHER" id="PTHR37984:SF5">
    <property type="entry name" value="PROTEIN NYNRIN-LIKE"/>
    <property type="match status" value="1"/>
</dbReference>
<dbReference type="Pfam" id="PF17919">
    <property type="entry name" value="RT_RNaseH_2"/>
    <property type="match status" value="1"/>
</dbReference>
<dbReference type="Pfam" id="PF03732">
    <property type="entry name" value="Retrotrans_gag"/>
    <property type="match status" value="1"/>
</dbReference>
<feature type="region of interest" description="Disordered" evidence="2">
    <location>
        <begin position="177"/>
        <end position="238"/>
    </location>
</feature>
<comment type="caution">
    <text evidence="4">The sequence shown here is derived from an EMBL/GenBank/DDBJ whole genome shotgun (WGS) entry which is preliminary data.</text>
</comment>
<keyword evidence="1" id="KW-0511">Multifunctional enzyme</keyword>
<dbReference type="GO" id="GO:0003824">
    <property type="term" value="F:catalytic activity"/>
    <property type="evidence" value="ECO:0007669"/>
    <property type="project" value="UniProtKB-KW"/>
</dbReference>
<evidence type="ECO:0000313" key="4">
    <source>
        <dbReference type="EMBL" id="MCH79929.1"/>
    </source>
</evidence>
<dbReference type="CDD" id="cd01647">
    <property type="entry name" value="RT_LTR"/>
    <property type="match status" value="1"/>
</dbReference>
<name>A0A392LYA6_9FABA</name>
<dbReference type="PANTHER" id="PTHR37984">
    <property type="entry name" value="PROTEIN CBG26694"/>
    <property type="match status" value="1"/>
</dbReference>